<name>A0ABW3CVA0_9FLAO</name>
<evidence type="ECO:0000313" key="1">
    <source>
        <dbReference type="EMBL" id="MFD0861695.1"/>
    </source>
</evidence>
<protein>
    <recommendedName>
        <fullName evidence="3">Knr4/Smi1-like domain-containing protein</fullName>
    </recommendedName>
</protein>
<dbReference type="RefSeq" id="WP_386405193.1">
    <property type="nucleotide sequence ID" value="NZ_JBHTJH010000004.1"/>
</dbReference>
<evidence type="ECO:0008006" key="3">
    <source>
        <dbReference type="Google" id="ProtNLM"/>
    </source>
</evidence>
<evidence type="ECO:0000313" key="2">
    <source>
        <dbReference type="Proteomes" id="UP001596978"/>
    </source>
</evidence>
<reference evidence="2" key="1">
    <citation type="journal article" date="2019" name="Int. J. Syst. Evol. Microbiol.">
        <title>The Global Catalogue of Microorganisms (GCM) 10K type strain sequencing project: providing services to taxonomists for standard genome sequencing and annotation.</title>
        <authorList>
            <consortium name="The Broad Institute Genomics Platform"/>
            <consortium name="The Broad Institute Genome Sequencing Center for Infectious Disease"/>
            <person name="Wu L."/>
            <person name="Ma J."/>
        </authorList>
    </citation>
    <scope>NUCLEOTIDE SEQUENCE [LARGE SCALE GENOMIC DNA]</scope>
    <source>
        <strain evidence="2">CCUG 62952</strain>
    </source>
</reference>
<keyword evidence="2" id="KW-1185">Reference proteome</keyword>
<gene>
    <name evidence="1" type="ORF">ACFQ1M_05720</name>
</gene>
<organism evidence="1 2">
    <name type="scientific">Sungkyunkwania multivorans</name>
    <dbReference type="NCBI Taxonomy" id="1173618"/>
    <lineage>
        <taxon>Bacteria</taxon>
        <taxon>Pseudomonadati</taxon>
        <taxon>Bacteroidota</taxon>
        <taxon>Flavobacteriia</taxon>
        <taxon>Flavobacteriales</taxon>
        <taxon>Flavobacteriaceae</taxon>
        <taxon>Sungkyunkwania</taxon>
    </lineage>
</organism>
<sequence length="213" mass="25101">MNYTELFNGTKDRLKKANAKFESEETELAFTLGERTHYEKEFDFRIPDDLFDLYSSYNGLEFNWSIQDNGEVVAGYFAFSHFLDLLDNDSEGKLWVDWYEPNDIEEIKAHRIFETLIGSDYYVTIKIEPDGAYQLFYVPEGSVNHGGSKKLSKIPLTIDEYFKAITGYYGVYSIRHNLHKQEFYEDASKFIPEMERLRRLIPDFQQPKLSPKF</sequence>
<comment type="caution">
    <text evidence="1">The sequence shown here is derived from an EMBL/GenBank/DDBJ whole genome shotgun (WGS) entry which is preliminary data.</text>
</comment>
<accession>A0ABW3CVA0</accession>
<dbReference type="Proteomes" id="UP001596978">
    <property type="component" value="Unassembled WGS sequence"/>
</dbReference>
<proteinExistence type="predicted"/>
<dbReference type="EMBL" id="JBHTJH010000004">
    <property type="protein sequence ID" value="MFD0861695.1"/>
    <property type="molecule type" value="Genomic_DNA"/>
</dbReference>